<feature type="transmembrane region" description="Helical" evidence="1">
    <location>
        <begin position="131"/>
        <end position="149"/>
    </location>
</feature>
<evidence type="ECO:0000313" key="2">
    <source>
        <dbReference type="EMBL" id="MBL0388976.1"/>
    </source>
</evidence>
<dbReference type="RefSeq" id="WP_201637981.1">
    <property type="nucleotide sequence ID" value="NZ_JAEQNB010000008.1"/>
</dbReference>
<protein>
    <submittedName>
        <fullName evidence="2">Uncharacterized protein</fullName>
    </submittedName>
</protein>
<feature type="transmembrane region" description="Helical" evidence="1">
    <location>
        <begin position="161"/>
        <end position="180"/>
    </location>
</feature>
<keyword evidence="1" id="KW-0812">Transmembrane</keyword>
<keyword evidence="1" id="KW-0472">Membrane</keyword>
<accession>A0ABS1JFB5</accession>
<proteinExistence type="predicted"/>
<organism evidence="2 3">
    <name type="scientific">Tumebacillus amylolyticus</name>
    <dbReference type="NCBI Taxonomy" id="2801339"/>
    <lineage>
        <taxon>Bacteria</taxon>
        <taxon>Bacillati</taxon>
        <taxon>Bacillota</taxon>
        <taxon>Bacilli</taxon>
        <taxon>Bacillales</taxon>
        <taxon>Alicyclobacillaceae</taxon>
        <taxon>Tumebacillus</taxon>
    </lineage>
</organism>
<evidence type="ECO:0000256" key="1">
    <source>
        <dbReference type="SAM" id="Phobius"/>
    </source>
</evidence>
<keyword evidence="3" id="KW-1185">Reference proteome</keyword>
<gene>
    <name evidence="2" type="ORF">JJB07_20480</name>
</gene>
<name>A0ABS1JFB5_9BACL</name>
<evidence type="ECO:0000313" key="3">
    <source>
        <dbReference type="Proteomes" id="UP000602284"/>
    </source>
</evidence>
<reference evidence="2 3" key="1">
    <citation type="submission" date="2021-01" db="EMBL/GenBank/DDBJ databases">
        <title>Tumebacillus sp. strain ITR2 16S ribosomal RNA gene Genome sequencing and assembly.</title>
        <authorList>
            <person name="Kang M."/>
        </authorList>
    </citation>
    <scope>NUCLEOTIDE SEQUENCE [LARGE SCALE GENOMIC DNA]</scope>
    <source>
        <strain evidence="2 3">ITR2</strain>
    </source>
</reference>
<dbReference type="Proteomes" id="UP000602284">
    <property type="component" value="Unassembled WGS sequence"/>
</dbReference>
<comment type="caution">
    <text evidence="2">The sequence shown here is derived from an EMBL/GenBank/DDBJ whole genome shotgun (WGS) entry which is preliminary data.</text>
</comment>
<sequence length="181" mass="20278">MSDGSGSHGMNRVRRTPWGFWRMSVWAVWLAALPSVGGWLLEVYLSWTRSWEPLIGWAVILHSLLCLAWWVQSRWSALAEGRERGRGSVRKESATGRSKRWAGASRQLPAGCFLLLVLLGTMATLQVAHVFLVTVLCGLLGAIRAWNVNVRSKKSIRRSRANTILMTVFHGLVLTVWIAVL</sequence>
<dbReference type="EMBL" id="JAEQNB010000008">
    <property type="protein sequence ID" value="MBL0388976.1"/>
    <property type="molecule type" value="Genomic_DNA"/>
</dbReference>
<keyword evidence="1" id="KW-1133">Transmembrane helix</keyword>
<feature type="transmembrane region" description="Helical" evidence="1">
    <location>
        <begin position="20"/>
        <end position="41"/>
    </location>
</feature>
<feature type="transmembrane region" description="Helical" evidence="1">
    <location>
        <begin position="53"/>
        <end position="71"/>
    </location>
</feature>